<gene>
    <name evidence="2" type="ORF">QBC37DRAFT_422693</name>
</gene>
<feature type="domain" description="Protein kinase" evidence="1">
    <location>
        <begin position="156"/>
        <end position="464"/>
    </location>
</feature>
<accession>A0AAN6Y6K1</accession>
<protein>
    <submittedName>
        <fullName evidence="2">Cyclin-dependent kinase 1</fullName>
    </submittedName>
</protein>
<sequence>MATTRQMLKALRRLSIENTHDKRPFIPYHGLVETFSRATVLELLKGEKEIPFTRRDEIADAVLNDSLRLLAILVDIDELPALVRFLELDHFSAGDYDRKLPASKQDMLKIFGHDEDGAKTADLFFSTQWTYLTPTVTKDRSFRMLDPHTILPFDTIEAVPLASRGSFSQVHLVQLYMPPDTEPGPRTKLVWKKVVPSQGPCLDEDFSREVEVLSMLRCLHHPNIVELYTAFARGNEFSLLMPVAECDLGKFLNGITGPIRGLSTADEIRSALWGLASGLRAVHDYFADDFDERRIGCHYDIKPPNILCRKGRLILSDFGLSRLREEADGSRTPFQDVNGAYVAPECICSGEKQDIGRASDVWSLACVLCEVIAFLLGGAERVAEFRKDRKISYGNHREWNGFHNGEIVNPVAKRLLEGLRSGSGPSQPEHWVALAAAVRSGLEMEPAQRADAKGLTWALLRMTLRTAYARIRVPSSNGPFDLYVEIQRVVTWAEETGLAQEKHDPSSAPLYSSHGEGAAIERILDRTVLEIQDIRKRFEQGVSRATNHCYCLRKLVNQLWDMHAPLKQNLQSRLEEKVLGSPFSLSPYSLETIRNDTGHQRLAVLIVAKAITEKLSGANSGSTPREDRLLSPEAIALPGQDLHWHKLSTYKPTGQRVLIEKTEYDTEWATQEDRLIERIERISQLRGEMPVSSSSSSSSQQRLVLPMLQSLGYTHDASNCEFGIIYAFPPGCAETDRPPISLHTAITETGKSRTLHPSLTERFMLASTLARHVLDLHTIGWLHKSLCSYNIIFFSDDSNSDSKSSRRSKLRLTRPWFIGFDLARFNSYTAFSTGPTLGTTQIKDYQHPAYLRAVNLHNFDRVTTTTNKTPNLVAAAPERYRQEFDYYSVGLVLLEIAFWKPLAGILAKLPRKKQDSVPTAEEVRRELLRSHMSLVASYMGDRYAQVVRDCLGFYEDISVKVMKDDPGFVRGEFRRLVVDELARLCIV</sequence>
<dbReference type="CDD" id="cd00180">
    <property type="entry name" value="PKc"/>
    <property type="match status" value="1"/>
</dbReference>
<dbReference type="InterPro" id="IPR000719">
    <property type="entry name" value="Prot_kinase_dom"/>
</dbReference>
<dbReference type="PANTHER" id="PTHR37542">
    <property type="entry name" value="HELO DOMAIN-CONTAINING PROTEIN-RELATED"/>
    <property type="match status" value="1"/>
</dbReference>
<dbReference type="Gene3D" id="1.10.510.10">
    <property type="entry name" value="Transferase(Phosphotransferase) domain 1"/>
    <property type="match status" value="2"/>
</dbReference>
<dbReference type="Pfam" id="PF00069">
    <property type="entry name" value="Pkinase"/>
    <property type="match status" value="1"/>
</dbReference>
<dbReference type="PROSITE" id="PS50011">
    <property type="entry name" value="PROTEIN_KINASE_DOM"/>
    <property type="match status" value="1"/>
</dbReference>
<dbReference type="InterPro" id="IPR011009">
    <property type="entry name" value="Kinase-like_dom_sf"/>
</dbReference>
<keyword evidence="2" id="KW-0418">Kinase</keyword>
<proteinExistence type="predicted"/>
<keyword evidence="3" id="KW-1185">Reference proteome</keyword>
<dbReference type="SMART" id="SM00220">
    <property type="entry name" value="S_TKc"/>
    <property type="match status" value="1"/>
</dbReference>
<dbReference type="GO" id="GO:0005524">
    <property type="term" value="F:ATP binding"/>
    <property type="evidence" value="ECO:0007669"/>
    <property type="project" value="InterPro"/>
</dbReference>
<evidence type="ECO:0000313" key="3">
    <source>
        <dbReference type="Proteomes" id="UP001301769"/>
    </source>
</evidence>
<dbReference type="SUPFAM" id="SSF56112">
    <property type="entry name" value="Protein kinase-like (PK-like)"/>
    <property type="match status" value="2"/>
</dbReference>
<evidence type="ECO:0000259" key="1">
    <source>
        <dbReference type="PROSITE" id="PS50011"/>
    </source>
</evidence>
<name>A0AAN6Y6K1_9PEZI</name>
<keyword evidence="2" id="KW-0808">Transferase</keyword>
<comment type="caution">
    <text evidence="2">The sequence shown here is derived from an EMBL/GenBank/DDBJ whole genome shotgun (WGS) entry which is preliminary data.</text>
</comment>
<dbReference type="Proteomes" id="UP001301769">
    <property type="component" value="Unassembled WGS sequence"/>
</dbReference>
<dbReference type="PANTHER" id="PTHR37542:SF3">
    <property type="entry name" value="PRION-INHIBITION AND PROPAGATION HELO DOMAIN-CONTAINING PROTEIN"/>
    <property type="match status" value="1"/>
</dbReference>
<reference evidence="2" key="1">
    <citation type="journal article" date="2023" name="Mol. Phylogenet. Evol.">
        <title>Genome-scale phylogeny and comparative genomics of the fungal order Sordariales.</title>
        <authorList>
            <person name="Hensen N."/>
            <person name="Bonometti L."/>
            <person name="Westerberg I."/>
            <person name="Brannstrom I.O."/>
            <person name="Guillou S."/>
            <person name="Cros-Aarteil S."/>
            <person name="Calhoun S."/>
            <person name="Haridas S."/>
            <person name="Kuo A."/>
            <person name="Mondo S."/>
            <person name="Pangilinan J."/>
            <person name="Riley R."/>
            <person name="LaButti K."/>
            <person name="Andreopoulos B."/>
            <person name="Lipzen A."/>
            <person name="Chen C."/>
            <person name="Yan M."/>
            <person name="Daum C."/>
            <person name="Ng V."/>
            <person name="Clum A."/>
            <person name="Steindorff A."/>
            <person name="Ohm R.A."/>
            <person name="Martin F."/>
            <person name="Silar P."/>
            <person name="Natvig D.O."/>
            <person name="Lalanne C."/>
            <person name="Gautier V."/>
            <person name="Ament-Velasquez S.L."/>
            <person name="Kruys A."/>
            <person name="Hutchinson M.I."/>
            <person name="Powell A.J."/>
            <person name="Barry K."/>
            <person name="Miller A.N."/>
            <person name="Grigoriev I.V."/>
            <person name="Debuchy R."/>
            <person name="Gladieux P."/>
            <person name="Hiltunen Thoren M."/>
            <person name="Johannesson H."/>
        </authorList>
    </citation>
    <scope>NUCLEOTIDE SEQUENCE</scope>
    <source>
        <strain evidence="2">PSN293</strain>
    </source>
</reference>
<dbReference type="AlphaFoldDB" id="A0AAN6Y6K1"/>
<organism evidence="2 3">
    <name type="scientific">Rhypophila decipiens</name>
    <dbReference type="NCBI Taxonomy" id="261697"/>
    <lineage>
        <taxon>Eukaryota</taxon>
        <taxon>Fungi</taxon>
        <taxon>Dikarya</taxon>
        <taxon>Ascomycota</taxon>
        <taxon>Pezizomycotina</taxon>
        <taxon>Sordariomycetes</taxon>
        <taxon>Sordariomycetidae</taxon>
        <taxon>Sordariales</taxon>
        <taxon>Naviculisporaceae</taxon>
        <taxon>Rhypophila</taxon>
    </lineage>
</organism>
<reference evidence="2" key="2">
    <citation type="submission" date="2023-05" db="EMBL/GenBank/DDBJ databases">
        <authorList>
            <consortium name="Lawrence Berkeley National Laboratory"/>
            <person name="Steindorff A."/>
            <person name="Hensen N."/>
            <person name="Bonometti L."/>
            <person name="Westerberg I."/>
            <person name="Brannstrom I.O."/>
            <person name="Guillou S."/>
            <person name="Cros-Aarteil S."/>
            <person name="Calhoun S."/>
            <person name="Haridas S."/>
            <person name="Kuo A."/>
            <person name="Mondo S."/>
            <person name="Pangilinan J."/>
            <person name="Riley R."/>
            <person name="Labutti K."/>
            <person name="Andreopoulos B."/>
            <person name="Lipzen A."/>
            <person name="Chen C."/>
            <person name="Yanf M."/>
            <person name="Daum C."/>
            <person name="Ng V."/>
            <person name="Clum A."/>
            <person name="Ohm R."/>
            <person name="Martin F."/>
            <person name="Silar P."/>
            <person name="Natvig D."/>
            <person name="Lalanne C."/>
            <person name="Gautier V."/>
            <person name="Ament-Velasquez S.L."/>
            <person name="Kruys A."/>
            <person name="Hutchinson M.I."/>
            <person name="Powell A.J."/>
            <person name="Barry K."/>
            <person name="Miller A.N."/>
            <person name="Grigoriev I.V."/>
            <person name="Debuchy R."/>
            <person name="Gladieux P."/>
            <person name="Thoren M.H."/>
            <person name="Johannesson H."/>
        </authorList>
    </citation>
    <scope>NUCLEOTIDE SEQUENCE</scope>
    <source>
        <strain evidence="2">PSN293</strain>
    </source>
</reference>
<evidence type="ECO:0000313" key="2">
    <source>
        <dbReference type="EMBL" id="KAK4213589.1"/>
    </source>
</evidence>
<dbReference type="Gene3D" id="3.30.200.20">
    <property type="entry name" value="Phosphorylase Kinase, domain 1"/>
    <property type="match status" value="1"/>
</dbReference>
<dbReference type="EMBL" id="MU858106">
    <property type="protein sequence ID" value="KAK4213589.1"/>
    <property type="molecule type" value="Genomic_DNA"/>
</dbReference>
<dbReference type="GO" id="GO:0004672">
    <property type="term" value="F:protein kinase activity"/>
    <property type="evidence" value="ECO:0007669"/>
    <property type="project" value="InterPro"/>
</dbReference>